<evidence type="ECO:0000313" key="2">
    <source>
        <dbReference type="Proteomes" id="UP000703269"/>
    </source>
</evidence>
<dbReference type="AlphaFoldDB" id="A0A9P3GSK0"/>
<evidence type="ECO:0000313" key="1">
    <source>
        <dbReference type="EMBL" id="GJF00329.1"/>
    </source>
</evidence>
<accession>A0A9P3GSK0</accession>
<proteinExistence type="predicted"/>
<dbReference type="OrthoDB" id="2800661at2759"/>
<dbReference type="Proteomes" id="UP000703269">
    <property type="component" value="Unassembled WGS sequence"/>
</dbReference>
<name>A0A9P3GSK0_9APHY</name>
<evidence type="ECO:0008006" key="3">
    <source>
        <dbReference type="Google" id="ProtNLM"/>
    </source>
</evidence>
<keyword evidence="2" id="KW-1185">Reference proteome</keyword>
<reference evidence="1 2" key="1">
    <citation type="submission" date="2021-08" db="EMBL/GenBank/DDBJ databases">
        <title>Draft Genome Sequence of Phanerochaete sordida strain YK-624.</title>
        <authorList>
            <person name="Mori T."/>
            <person name="Dohra H."/>
            <person name="Suzuki T."/>
            <person name="Kawagishi H."/>
            <person name="Hirai H."/>
        </authorList>
    </citation>
    <scope>NUCLEOTIDE SEQUENCE [LARGE SCALE GENOMIC DNA]</scope>
    <source>
        <strain evidence="1 2">YK-624</strain>
    </source>
</reference>
<comment type="caution">
    <text evidence="1">The sequence shown here is derived from an EMBL/GenBank/DDBJ whole genome shotgun (WGS) entry which is preliminary data.</text>
</comment>
<dbReference type="EMBL" id="BPQB01000146">
    <property type="protein sequence ID" value="GJF00329.1"/>
    <property type="molecule type" value="Genomic_DNA"/>
</dbReference>
<sequence length="452" mass="50506">MTCSPPPSSPLSVRAQSPQTPWLFDDIVDEIISFNFDHQPTLHSCTLVSHAWLPLASRYLFRSVRAAARPTSIDEFIAFIKSCERARSSLQELSLRYSHNARHTGPYDVSLSVLRGLVNALPHLRVLKLGEGNRLRVYDDESSATEDSQSSRLVIRKLILADVVGAGDEHLSDVLKLFSVIDELALEPTTRFYQAHARMLLESNLDTDVSTEKVKVGALVFRFWLHDATQSRLLAALGAVLDPAALRRISNVSVTDFAELAQLDTFIHDAATHLEELTLRIFSQGVDTGFQTRLTGTAGNHTVAGLTSLARCTAFSKITIWVDLWPWLDHARMQSTPHLTSNASSFNAACAVLETALKAPTLRSVELVFFLRTHPLSAPEGLITAANVIARVRELPWERLSDIEALGEDFDSILIRLERIRDAHGGRWLHDEMKETLDARFKARVRSLIRYK</sequence>
<protein>
    <recommendedName>
        <fullName evidence="3">F-box domain-containing protein</fullName>
    </recommendedName>
</protein>
<gene>
    <name evidence="1" type="ORF">PsYK624_166140</name>
</gene>
<organism evidence="1 2">
    <name type="scientific">Phanerochaete sordida</name>
    <dbReference type="NCBI Taxonomy" id="48140"/>
    <lineage>
        <taxon>Eukaryota</taxon>
        <taxon>Fungi</taxon>
        <taxon>Dikarya</taxon>
        <taxon>Basidiomycota</taxon>
        <taxon>Agaricomycotina</taxon>
        <taxon>Agaricomycetes</taxon>
        <taxon>Polyporales</taxon>
        <taxon>Phanerochaetaceae</taxon>
        <taxon>Phanerochaete</taxon>
    </lineage>
</organism>